<dbReference type="InterPro" id="IPR050360">
    <property type="entry name" value="MFS_Sugar_Transporters"/>
</dbReference>
<evidence type="ECO:0000256" key="1">
    <source>
        <dbReference type="ARBA" id="ARBA00004141"/>
    </source>
</evidence>
<comment type="caution">
    <text evidence="6">The sequence shown here is derived from an EMBL/GenBank/DDBJ whole genome shotgun (WGS) entry which is preliminary data.</text>
</comment>
<dbReference type="PANTHER" id="PTHR48022:SF29">
    <property type="entry name" value="SUGAR TRANSPORTER, PUTATIVE (AFU_ORTHOLOGUE AFUA_6G14500)-RELATED"/>
    <property type="match status" value="1"/>
</dbReference>
<feature type="transmembrane region" description="Helical" evidence="5">
    <location>
        <begin position="90"/>
        <end position="110"/>
    </location>
</feature>
<keyword evidence="7" id="KW-1185">Reference proteome</keyword>
<dbReference type="Gene3D" id="1.20.1250.20">
    <property type="entry name" value="MFS general substrate transporter like domains"/>
    <property type="match status" value="3"/>
</dbReference>
<evidence type="ECO:0000313" key="6">
    <source>
        <dbReference type="EMBL" id="GAB1312574.1"/>
    </source>
</evidence>
<dbReference type="PANTHER" id="PTHR48022">
    <property type="entry name" value="PLASTIDIC GLUCOSE TRANSPORTER 4"/>
    <property type="match status" value="1"/>
</dbReference>
<keyword evidence="2 5" id="KW-0812">Transmembrane</keyword>
<dbReference type="InterPro" id="IPR005828">
    <property type="entry name" value="MFS_sugar_transport-like"/>
</dbReference>
<dbReference type="GeneID" id="98173529"/>
<evidence type="ECO:0000256" key="4">
    <source>
        <dbReference type="ARBA" id="ARBA00023136"/>
    </source>
</evidence>
<gene>
    <name evidence="6" type="ORF">MFIFM68171_02784</name>
</gene>
<dbReference type="EMBL" id="BAAFSV010000002">
    <property type="protein sequence ID" value="GAB1312574.1"/>
    <property type="molecule type" value="Genomic_DNA"/>
</dbReference>
<organism evidence="6 7">
    <name type="scientific">Madurella fahalii</name>
    <dbReference type="NCBI Taxonomy" id="1157608"/>
    <lineage>
        <taxon>Eukaryota</taxon>
        <taxon>Fungi</taxon>
        <taxon>Dikarya</taxon>
        <taxon>Ascomycota</taxon>
        <taxon>Pezizomycotina</taxon>
        <taxon>Sordariomycetes</taxon>
        <taxon>Sordariomycetidae</taxon>
        <taxon>Sordariales</taxon>
        <taxon>Sordariales incertae sedis</taxon>
        <taxon>Madurella</taxon>
    </lineage>
</organism>
<keyword evidence="3 5" id="KW-1133">Transmembrane helix</keyword>
<feature type="transmembrane region" description="Helical" evidence="5">
    <location>
        <begin position="230"/>
        <end position="252"/>
    </location>
</feature>
<evidence type="ECO:0000256" key="3">
    <source>
        <dbReference type="ARBA" id="ARBA00022989"/>
    </source>
</evidence>
<accession>A0ABQ0G492</accession>
<feature type="transmembrane region" description="Helical" evidence="5">
    <location>
        <begin position="325"/>
        <end position="346"/>
    </location>
</feature>
<sequence>MDGSKVSNDTKANVTTDNGPDDSAIVTRLANEDKVVWYRKPNLRYLYFMLTPTCMGIQMTSGFHSQTVNAMQILPSWIDYFHDPQGSLKGIIAAAYPLGAILSLPFIPIINDKFGRRWFRHQFWHVHCSPSTPRLRHSSVSSFWLSIDRRARLSKGTRSLDLPLSVSYFVGQISAADALRILVKYHGEGEETEFVRAEMAQIQTTLNIEMRTSRSSWLDLARTKGMRKRLLTTCMLGLFTQWSGSTLVSYYLGNLLQIIGQSSSEFKQTINVSISSLNTVTYTYLVELWPYAERSRGIVIFQLFSRCAEFLTTFINPIGMANIGWRYFITFCCFLAFEVIFVYFYFPETVGKTLEEATFLFEEDRPLAEKAALAVEQSIAHELGMTGTHMEDRDTKKSSAV</sequence>
<evidence type="ECO:0000256" key="5">
    <source>
        <dbReference type="SAM" id="Phobius"/>
    </source>
</evidence>
<comment type="subcellular location">
    <subcellularLocation>
        <location evidence="1">Membrane</location>
        <topology evidence="1">Multi-pass membrane protein</topology>
    </subcellularLocation>
</comment>
<keyword evidence="4 5" id="KW-0472">Membrane</keyword>
<proteinExistence type="predicted"/>
<dbReference type="Pfam" id="PF00083">
    <property type="entry name" value="Sugar_tr"/>
    <property type="match status" value="1"/>
</dbReference>
<dbReference type="SUPFAM" id="SSF103473">
    <property type="entry name" value="MFS general substrate transporter"/>
    <property type="match status" value="2"/>
</dbReference>
<name>A0ABQ0G492_9PEZI</name>
<evidence type="ECO:0000256" key="2">
    <source>
        <dbReference type="ARBA" id="ARBA00022692"/>
    </source>
</evidence>
<reference evidence="6 7" key="1">
    <citation type="submission" date="2024-09" db="EMBL/GenBank/DDBJ databases">
        <title>Itraconazole resistance in Madurella fahalii resulting from another homologue of gene encoding cytochrome P450 14-alpha sterol demethylase (CYP51).</title>
        <authorList>
            <person name="Yoshioka I."/>
            <person name="Fahal A.H."/>
            <person name="Kaneko S."/>
            <person name="Yaguchi T."/>
        </authorList>
    </citation>
    <scope>NUCLEOTIDE SEQUENCE [LARGE SCALE GENOMIC DNA]</scope>
    <source>
        <strain evidence="6 7">IFM 68171</strain>
    </source>
</reference>
<dbReference type="InterPro" id="IPR036259">
    <property type="entry name" value="MFS_trans_sf"/>
</dbReference>
<dbReference type="Proteomes" id="UP001628179">
    <property type="component" value="Unassembled WGS sequence"/>
</dbReference>
<dbReference type="RefSeq" id="XP_070914307.1">
    <property type="nucleotide sequence ID" value="XM_071058206.1"/>
</dbReference>
<protein>
    <submittedName>
        <fullName evidence="6">Major facilitator superfamily (MFS) profile domain-containing protein</fullName>
    </submittedName>
</protein>
<evidence type="ECO:0000313" key="7">
    <source>
        <dbReference type="Proteomes" id="UP001628179"/>
    </source>
</evidence>